<dbReference type="CDD" id="cd00009">
    <property type="entry name" value="AAA"/>
    <property type="match status" value="1"/>
</dbReference>
<dbReference type="SUPFAM" id="SSF52540">
    <property type="entry name" value="P-loop containing nucleoside triphosphate hydrolases"/>
    <property type="match status" value="1"/>
</dbReference>
<dbReference type="GO" id="GO:0016887">
    <property type="term" value="F:ATP hydrolysis activity"/>
    <property type="evidence" value="ECO:0007669"/>
    <property type="project" value="InterPro"/>
</dbReference>
<dbReference type="EMBL" id="CP032157">
    <property type="protein sequence ID" value="AXY76342.1"/>
    <property type="molecule type" value="Genomic_DNA"/>
</dbReference>
<evidence type="ECO:0000313" key="3">
    <source>
        <dbReference type="Proteomes" id="UP000263900"/>
    </source>
</evidence>
<dbReference type="InterPro" id="IPR003593">
    <property type="entry name" value="AAA+_ATPase"/>
</dbReference>
<feature type="domain" description="AAA+ ATPase" evidence="1">
    <location>
        <begin position="40"/>
        <end position="181"/>
    </location>
</feature>
<dbReference type="RefSeq" id="WP_119052219.1">
    <property type="nucleotide sequence ID" value="NZ_CP032157.1"/>
</dbReference>
<accession>A0A3B7MPB4</accession>
<dbReference type="InterPro" id="IPR027417">
    <property type="entry name" value="P-loop_NTPase"/>
</dbReference>
<dbReference type="InterPro" id="IPR011704">
    <property type="entry name" value="ATPase_dyneun-rel_AAA"/>
</dbReference>
<dbReference type="GO" id="GO:0005524">
    <property type="term" value="F:ATP binding"/>
    <property type="evidence" value="ECO:0007669"/>
    <property type="project" value="InterPro"/>
</dbReference>
<sequence length="373" mass="42113">MSTNTQFNYITYGSKAHAGQVIQLLAHVCGQFLDKPHEQRPTPVCIWGMHGIGKTELIRDFALSKGYEFVYIAPAQFEEMGDLLGMPRIEQADGVAGTKFVAPDWVPHKAGPGIFLIDDVNRADDRILRGIMQLLQNYELVSWRFPPGWLIVLTANPDGGDYSVTTMDDAMLTRMMHLTMEFEVKAWAKWAEQSGIDPRGIDFILTYPEIVTGTRTTPRSLVQFFRSLEGITDLKQELDLVKILADGCLDAETTVAFITFINMDMDQVVAPEEILNAPLFKIVEERVKALVDGKTKRMDILSVIMTRLTNYLLYSKEELTDKAFDNIKAFILLPFIPNDLRLAMAQELVASDKKSLKRLYSIPEIGKLILTKM</sequence>
<evidence type="ECO:0000313" key="2">
    <source>
        <dbReference type="EMBL" id="AXY76342.1"/>
    </source>
</evidence>
<dbReference type="KEGG" id="pseg:D3H65_21120"/>
<dbReference type="OrthoDB" id="9808317at2"/>
<gene>
    <name evidence="2" type="ORF">D3H65_21120</name>
</gene>
<dbReference type="SMART" id="SM00382">
    <property type="entry name" value="AAA"/>
    <property type="match status" value="1"/>
</dbReference>
<protein>
    <submittedName>
        <fullName evidence="2">ATPase</fullName>
    </submittedName>
</protein>
<dbReference type="Gene3D" id="3.40.50.300">
    <property type="entry name" value="P-loop containing nucleotide triphosphate hydrolases"/>
    <property type="match status" value="1"/>
</dbReference>
<proteinExistence type="predicted"/>
<reference evidence="2 3" key="1">
    <citation type="submission" date="2018-09" db="EMBL/GenBank/DDBJ databases">
        <title>Genome sequencing of strain 6GH32-13.</title>
        <authorList>
            <person name="Weon H.-Y."/>
            <person name="Heo J."/>
            <person name="Kwon S.-W."/>
        </authorList>
    </citation>
    <scope>NUCLEOTIDE SEQUENCE [LARGE SCALE GENOMIC DNA]</scope>
    <source>
        <strain evidence="2 3">5GH32-13</strain>
    </source>
</reference>
<name>A0A3B7MPB4_9BACT</name>
<evidence type="ECO:0000259" key="1">
    <source>
        <dbReference type="SMART" id="SM00382"/>
    </source>
</evidence>
<dbReference type="Pfam" id="PF07728">
    <property type="entry name" value="AAA_5"/>
    <property type="match status" value="1"/>
</dbReference>
<organism evidence="2 3">
    <name type="scientific">Paraflavitalea soli</name>
    <dbReference type="NCBI Taxonomy" id="2315862"/>
    <lineage>
        <taxon>Bacteria</taxon>
        <taxon>Pseudomonadati</taxon>
        <taxon>Bacteroidota</taxon>
        <taxon>Chitinophagia</taxon>
        <taxon>Chitinophagales</taxon>
        <taxon>Chitinophagaceae</taxon>
        <taxon>Paraflavitalea</taxon>
    </lineage>
</organism>
<keyword evidence="3" id="KW-1185">Reference proteome</keyword>
<dbReference type="Proteomes" id="UP000263900">
    <property type="component" value="Chromosome"/>
</dbReference>
<dbReference type="AlphaFoldDB" id="A0A3B7MPB4"/>